<dbReference type="Proteomes" id="UP000059672">
    <property type="component" value="Chromosome"/>
</dbReference>
<feature type="domain" description="Protein FecR C-terminal" evidence="3">
    <location>
        <begin position="316"/>
        <end position="384"/>
    </location>
</feature>
<keyword evidence="5" id="KW-1185">Reference proteome</keyword>
<accession>A0A0X8G7W7</accession>
<dbReference type="RefSeq" id="WP_068209923.1">
    <property type="nucleotide sequence ID" value="NZ_CP013355.1"/>
</dbReference>
<protein>
    <recommendedName>
        <fullName evidence="6">Iron dicitrate transport regulator FecR</fullName>
    </recommendedName>
</protein>
<gene>
    <name evidence="4" type="ORF">Lupro_10605</name>
</gene>
<dbReference type="PATRIC" id="fig|1622118.3.peg.2183"/>
<dbReference type="InterPro" id="IPR012373">
    <property type="entry name" value="Ferrdict_sens_TM"/>
</dbReference>
<sequence length="385" mass="44222">MKRTKSEELIAKYFTNSISTDELDYLSTWIEEQDNNELLISSVKTDHAIRYNMSQYNTKKSHKLLLDKIRKDKSILSRFKIKQTFKYAAIALLFLSTGYIMHNYFFNDKKSAPVAIDHNSIILQLDNGSIKVLSENGTANIVSKNGAIIGSQKGNQLIYDNEVEVEKLVYNTLTVPYGKRFELKLSEGTHIHLNSGTSLKYPVKFLKGEDRQVFLNGEAFFDVAKDSLHPFIVNMNDVGVRVLGTKFNASSYPENNQINTVLVEGIVRIFNNTNIYNKTNSILLKPGYKASWNKRDNKISINRADIALHTAWIKGKIMFRHLPFKNIIKKLERQYDVTIMNNNKTLGNEFFTASFDSETIEQVMQTFHKNYGINYSIINKQIIIN</sequence>
<dbReference type="AlphaFoldDB" id="A0A0X8G7W7"/>
<feature type="domain" description="FecR protein" evidence="2">
    <location>
        <begin position="173"/>
        <end position="268"/>
    </location>
</feature>
<evidence type="ECO:0008006" key="6">
    <source>
        <dbReference type="Google" id="ProtNLM"/>
    </source>
</evidence>
<keyword evidence="1" id="KW-1133">Transmembrane helix</keyword>
<reference evidence="5" key="1">
    <citation type="submission" date="2015-12" db="EMBL/GenBank/DDBJ databases">
        <title>Complete genome sequence of Lutibacter profundus strain LP1.</title>
        <authorList>
            <person name="Wissuwa J."/>
            <person name="Le Moine Bauer S."/>
            <person name="Stokke R."/>
            <person name="Dahle H."/>
            <person name="Steen I.H."/>
        </authorList>
    </citation>
    <scope>NUCLEOTIDE SEQUENCE [LARGE SCALE GENOMIC DNA]</scope>
    <source>
        <strain evidence="5">LP1</strain>
    </source>
</reference>
<dbReference type="KEGG" id="lut:Lupro_10605"/>
<dbReference type="Gene3D" id="2.60.120.1440">
    <property type="match status" value="1"/>
</dbReference>
<dbReference type="PANTHER" id="PTHR30273">
    <property type="entry name" value="PERIPLASMIC SIGNAL SENSOR AND SIGMA FACTOR ACTIVATOR FECR-RELATED"/>
    <property type="match status" value="1"/>
</dbReference>
<dbReference type="PANTHER" id="PTHR30273:SF2">
    <property type="entry name" value="PROTEIN FECR"/>
    <property type="match status" value="1"/>
</dbReference>
<name>A0A0X8G7W7_9FLAO</name>
<dbReference type="EMBL" id="CP013355">
    <property type="protein sequence ID" value="AMC11689.1"/>
    <property type="molecule type" value="Genomic_DNA"/>
</dbReference>
<evidence type="ECO:0000313" key="4">
    <source>
        <dbReference type="EMBL" id="AMC11689.1"/>
    </source>
</evidence>
<dbReference type="Pfam" id="PF04773">
    <property type="entry name" value="FecR"/>
    <property type="match status" value="1"/>
</dbReference>
<reference evidence="4 5" key="2">
    <citation type="journal article" date="2016" name="Int. J. Syst. Evol. Microbiol.">
        <title>Lutibacter profundi sp. nov., isolated from a deep-sea hydrothermal system on the Arctic Mid-Ocean Ridge and emended description of the genus Lutibacter.</title>
        <authorList>
            <person name="Le Moine Bauer S."/>
            <person name="Roalkvam I."/>
            <person name="Steen I.H."/>
            <person name="Dahle H."/>
        </authorList>
    </citation>
    <scope>NUCLEOTIDE SEQUENCE [LARGE SCALE GENOMIC DNA]</scope>
    <source>
        <strain evidence="4 5">LP1</strain>
    </source>
</reference>
<dbReference type="STRING" id="1622118.Lupro_10605"/>
<dbReference type="GO" id="GO:0016989">
    <property type="term" value="F:sigma factor antagonist activity"/>
    <property type="evidence" value="ECO:0007669"/>
    <property type="project" value="TreeGrafter"/>
</dbReference>
<evidence type="ECO:0000259" key="2">
    <source>
        <dbReference type="Pfam" id="PF04773"/>
    </source>
</evidence>
<evidence type="ECO:0000259" key="3">
    <source>
        <dbReference type="Pfam" id="PF16344"/>
    </source>
</evidence>
<keyword evidence="1" id="KW-0472">Membrane</keyword>
<evidence type="ECO:0000256" key="1">
    <source>
        <dbReference type="SAM" id="Phobius"/>
    </source>
</evidence>
<dbReference type="Gene3D" id="3.55.50.30">
    <property type="match status" value="1"/>
</dbReference>
<dbReference type="Pfam" id="PF16344">
    <property type="entry name" value="FecR_C"/>
    <property type="match status" value="1"/>
</dbReference>
<proteinExistence type="predicted"/>
<organism evidence="4 5">
    <name type="scientific">Lutibacter profundi</name>
    <dbReference type="NCBI Taxonomy" id="1622118"/>
    <lineage>
        <taxon>Bacteria</taxon>
        <taxon>Pseudomonadati</taxon>
        <taxon>Bacteroidota</taxon>
        <taxon>Flavobacteriia</taxon>
        <taxon>Flavobacteriales</taxon>
        <taxon>Flavobacteriaceae</taxon>
        <taxon>Lutibacter</taxon>
    </lineage>
</organism>
<dbReference type="InterPro" id="IPR006860">
    <property type="entry name" value="FecR"/>
</dbReference>
<feature type="transmembrane region" description="Helical" evidence="1">
    <location>
        <begin position="87"/>
        <end position="106"/>
    </location>
</feature>
<evidence type="ECO:0000313" key="5">
    <source>
        <dbReference type="Proteomes" id="UP000059672"/>
    </source>
</evidence>
<keyword evidence="1" id="KW-0812">Transmembrane</keyword>
<dbReference type="OrthoDB" id="704021at2"/>
<dbReference type="PIRSF" id="PIRSF018266">
    <property type="entry name" value="FecR"/>
    <property type="match status" value="1"/>
</dbReference>
<dbReference type="InterPro" id="IPR032508">
    <property type="entry name" value="FecR_C"/>
</dbReference>